<evidence type="ECO:0000256" key="12">
    <source>
        <dbReference type="ARBA" id="ARBA00026121"/>
    </source>
</evidence>
<evidence type="ECO:0000256" key="7">
    <source>
        <dbReference type="ARBA" id="ARBA00022832"/>
    </source>
</evidence>
<evidence type="ECO:0000256" key="6">
    <source>
        <dbReference type="ARBA" id="ARBA00022741"/>
    </source>
</evidence>
<dbReference type="GO" id="GO:0005524">
    <property type="term" value="F:ATP binding"/>
    <property type="evidence" value="ECO:0007669"/>
    <property type="project" value="UniProtKB-KW"/>
</dbReference>
<evidence type="ECO:0000256" key="2">
    <source>
        <dbReference type="ARBA" id="ARBA00004170"/>
    </source>
</evidence>
<evidence type="ECO:0000256" key="14">
    <source>
        <dbReference type="ARBA" id="ARBA00042773"/>
    </source>
</evidence>
<accession>A0A433SEC3</accession>
<dbReference type="AlphaFoldDB" id="A0A433SEC3"/>
<dbReference type="InterPro" id="IPR000873">
    <property type="entry name" value="AMP-dep_synth/lig_dom"/>
</dbReference>
<sequence>MIAKLTSFLLRRMTLKTDRIWLKNYPAEVPAEIDSQRFSSLAELFEQCFKTYPHRTAQTFMGKKFSYAQIDQFSMNIASYLQSVGLKKGDRVAIMMPNIPQYPVIATAILRAGFILVNVNPLYTARELEHQLKDADVQAIFIAENFAHTLAEAMLTTPVRHVILTGIGDLIGGLKGWFINKAIRFKGMVPNFDLPNSISLKEALLRGEYMLPDYQQPEIGPDDIAILQYTGGTTGVSKGATLLHRNLVSNVLQVYAWILPALKTNLSGKDQIVLVGALPLYHIFAFNVNLLITFYLGGNNILIPNPRDLSSMLRELRRQPFHVLPAVNTLFNAIVNHPEASSVNWSSLCLSVGGGMALQQATVQAWYKLTGCGMVEGYGMSETSPVICASRVDITDVNDQRMGIGYPVPSTTVVLRDDNDQPVPLGTPGEITVQGPQVMAGYWNSPEETAKVMTKDGFFRTGDIAVMDESGWIRIVDRKKDMILVSGFNVYPNEIEDVVALMSGVEECVAIGVPSPKSGEAVMVLVVKKDPELTEEQVKQWCKTRLTGYKRPRFVVFRESLPKSTVGKILRRELRALLSEPADKTSQQ</sequence>
<comment type="caution">
    <text evidence="17">The sequence shown here is derived from an EMBL/GenBank/DDBJ whole genome shotgun (WGS) entry which is preliminary data.</text>
</comment>
<dbReference type="Pfam" id="PF13193">
    <property type="entry name" value="AMP-binding_C"/>
    <property type="match status" value="1"/>
</dbReference>
<keyword evidence="5 17" id="KW-0436">Ligase</keyword>
<dbReference type="GO" id="GO:0004467">
    <property type="term" value="F:long-chain fatty acid-CoA ligase activity"/>
    <property type="evidence" value="ECO:0007669"/>
    <property type="project" value="UniProtKB-EC"/>
</dbReference>
<gene>
    <name evidence="17" type="primary">fadD</name>
    <name evidence="17" type="ORF">CUZ56_01027</name>
</gene>
<evidence type="ECO:0000313" key="17">
    <source>
        <dbReference type="EMBL" id="RUS67088.1"/>
    </source>
</evidence>
<keyword evidence="18" id="KW-1185">Reference proteome</keyword>
<dbReference type="EC" id="6.2.1.3" evidence="12"/>
<keyword evidence="7" id="KW-0276">Fatty acid metabolism</keyword>
<evidence type="ECO:0000256" key="11">
    <source>
        <dbReference type="ARBA" id="ARBA00023136"/>
    </source>
</evidence>
<keyword evidence="9" id="KW-0460">Magnesium</keyword>
<feature type="domain" description="AMP-binding enzyme C-terminal" evidence="16">
    <location>
        <begin position="494"/>
        <end position="568"/>
    </location>
</feature>
<evidence type="ECO:0000256" key="9">
    <source>
        <dbReference type="ARBA" id="ARBA00022842"/>
    </source>
</evidence>
<name>A0A433SEC3_9BURK</name>
<evidence type="ECO:0000256" key="4">
    <source>
        <dbReference type="ARBA" id="ARBA00006432"/>
    </source>
</evidence>
<evidence type="ECO:0000256" key="3">
    <source>
        <dbReference type="ARBA" id="ARBA00005005"/>
    </source>
</evidence>
<dbReference type="SUPFAM" id="SSF56801">
    <property type="entry name" value="Acetyl-CoA synthetase-like"/>
    <property type="match status" value="1"/>
</dbReference>
<organism evidence="17 18">
    <name type="scientific">Saezia sanguinis</name>
    <dbReference type="NCBI Taxonomy" id="1965230"/>
    <lineage>
        <taxon>Bacteria</taxon>
        <taxon>Pseudomonadati</taxon>
        <taxon>Pseudomonadota</taxon>
        <taxon>Betaproteobacteria</taxon>
        <taxon>Burkholderiales</taxon>
        <taxon>Saeziaceae</taxon>
        <taxon>Saezia</taxon>
    </lineage>
</organism>
<evidence type="ECO:0000259" key="15">
    <source>
        <dbReference type="Pfam" id="PF00501"/>
    </source>
</evidence>
<dbReference type="InterPro" id="IPR020845">
    <property type="entry name" value="AMP-binding_CS"/>
</dbReference>
<dbReference type="FunFam" id="3.40.50.12780:FF:000003">
    <property type="entry name" value="Long-chain-fatty-acid--CoA ligase FadD"/>
    <property type="match status" value="1"/>
</dbReference>
<dbReference type="FunFam" id="3.30.300.30:FF:000006">
    <property type="entry name" value="Long-chain-fatty-acid--CoA ligase FadD"/>
    <property type="match status" value="1"/>
</dbReference>
<proteinExistence type="inferred from homology"/>
<evidence type="ECO:0000256" key="13">
    <source>
        <dbReference type="ARBA" id="ARBA00039545"/>
    </source>
</evidence>
<keyword evidence="6" id="KW-0547">Nucleotide-binding</keyword>
<dbReference type="PANTHER" id="PTHR43767:SF8">
    <property type="entry name" value="LONG-CHAIN-FATTY-ACID--COA LIGASE"/>
    <property type="match status" value="1"/>
</dbReference>
<dbReference type="Gene3D" id="3.30.300.30">
    <property type="match status" value="1"/>
</dbReference>
<dbReference type="Gene3D" id="3.40.50.12780">
    <property type="entry name" value="N-terminal domain of ligase-like"/>
    <property type="match status" value="1"/>
</dbReference>
<dbReference type="EMBL" id="PQSP01000002">
    <property type="protein sequence ID" value="RUS67088.1"/>
    <property type="molecule type" value="Genomic_DNA"/>
</dbReference>
<dbReference type="Proteomes" id="UP000286947">
    <property type="component" value="Unassembled WGS sequence"/>
</dbReference>
<evidence type="ECO:0000313" key="18">
    <source>
        <dbReference type="Proteomes" id="UP000286947"/>
    </source>
</evidence>
<keyword evidence="10" id="KW-0443">Lipid metabolism</keyword>
<protein>
    <recommendedName>
        <fullName evidence="13">Long-chain-fatty-acid--CoA ligase</fullName>
        <ecNumber evidence="12">6.2.1.3</ecNumber>
    </recommendedName>
    <alternativeName>
        <fullName evidence="14">Long-chain acyl-CoA synthetase</fullName>
    </alternativeName>
</protein>
<comment type="subcellular location">
    <subcellularLocation>
        <location evidence="2">Membrane</location>
        <topology evidence="2">Peripheral membrane protein</topology>
    </subcellularLocation>
</comment>
<keyword evidence="8" id="KW-0067">ATP-binding</keyword>
<dbReference type="InterPro" id="IPR025110">
    <property type="entry name" value="AMP-bd_C"/>
</dbReference>
<keyword evidence="11" id="KW-0472">Membrane</keyword>
<dbReference type="PANTHER" id="PTHR43767">
    <property type="entry name" value="LONG-CHAIN-FATTY-ACID--COA LIGASE"/>
    <property type="match status" value="1"/>
</dbReference>
<dbReference type="CDD" id="cd05936">
    <property type="entry name" value="FC-FACS_FadD_like"/>
    <property type="match status" value="1"/>
</dbReference>
<evidence type="ECO:0000256" key="5">
    <source>
        <dbReference type="ARBA" id="ARBA00022598"/>
    </source>
</evidence>
<dbReference type="InterPro" id="IPR050237">
    <property type="entry name" value="ATP-dep_AMP-bd_enzyme"/>
</dbReference>
<reference evidence="17 18" key="1">
    <citation type="submission" date="2018-01" db="EMBL/GenBank/DDBJ databases">
        <title>Saezia sanguinis gen. nov., sp. nov., in the order Burkholderiales isolated from human blood.</title>
        <authorList>
            <person name="Medina-Pascual M.J."/>
            <person name="Valdezate S."/>
            <person name="Monzon S."/>
            <person name="Cuesta I."/>
            <person name="Carrasco G."/>
            <person name="Villalon P."/>
            <person name="Saez-Nieto J.A."/>
        </authorList>
    </citation>
    <scope>NUCLEOTIDE SEQUENCE [LARGE SCALE GENOMIC DNA]</scope>
    <source>
        <strain evidence="17 18">CNM695-12</strain>
    </source>
</reference>
<dbReference type="InterPro" id="IPR045851">
    <property type="entry name" value="AMP-bd_C_sf"/>
</dbReference>
<comment type="pathway">
    <text evidence="3">Lipid metabolism; fatty acid beta-oxidation.</text>
</comment>
<evidence type="ECO:0000256" key="1">
    <source>
        <dbReference type="ARBA" id="ARBA00001946"/>
    </source>
</evidence>
<evidence type="ECO:0000256" key="8">
    <source>
        <dbReference type="ARBA" id="ARBA00022840"/>
    </source>
</evidence>
<evidence type="ECO:0000256" key="10">
    <source>
        <dbReference type="ARBA" id="ARBA00023098"/>
    </source>
</evidence>
<evidence type="ECO:0000259" key="16">
    <source>
        <dbReference type="Pfam" id="PF13193"/>
    </source>
</evidence>
<dbReference type="PROSITE" id="PS00455">
    <property type="entry name" value="AMP_BINDING"/>
    <property type="match status" value="1"/>
</dbReference>
<comment type="similarity">
    <text evidence="4">Belongs to the ATP-dependent AMP-binding enzyme family.</text>
</comment>
<comment type="cofactor">
    <cofactor evidence="1">
        <name>Mg(2+)</name>
        <dbReference type="ChEBI" id="CHEBI:18420"/>
    </cofactor>
</comment>
<dbReference type="InterPro" id="IPR042099">
    <property type="entry name" value="ANL_N_sf"/>
</dbReference>
<feature type="domain" description="AMP-dependent synthetase/ligase" evidence="15">
    <location>
        <begin position="45"/>
        <end position="443"/>
    </location>
</feature>
<dbReference type="Pfam" id="PF00501">
    <property type="entry name" value="AMP-binding"/>
    <property type="match status" value="1"/>
</dbReference>
<dbReference type="GO" id="GO:0016020">
    <property type="term" value="C:membrane"/>
    <property type="evidence" value="ECO:0007669"/>
    <property type="project" value="UniProtKB-SubCell"/>
</dbReference>